<evidence type="ECO:0000313" key="1">
    <source>
        <dbReference type="EMBL" id="GMH99201.1"/>
    </source>
</evidence>
<organism evidence="1 2">
    <name type="scientific">Triparma laevis f. longispina</name>
    <dbReference type="NCBI Taxonomy" id="1714387"/>
    <lineage>
        <taxon>Eukaryota</taxon>
        <taxon>Sar</taxon>
        <taxon>Stramenopiles</taxon>
        <taxon>Ochrophyta</taxon>
        <taxon>Bolidophyceae</taxon>
        <taxon>Parmales</taxon>
        <taxon>Triparmaceae</taxon>
        <taxon>Triparma</taxon>
    </lineage>
</organism>
<accession>A0A9W7BZH7</accession>
<proteinExistence type="predicted"/>
<dbReference type="Proteomes" id="UP001165122">
    <property type="component" value="Unassembled WGS sequence"/>
</dbReference>
<dbReference type="AlphaFoldDB" id="A0A9W7BZH7"/>
<comment type="caution">
    <text evidence="1">The sequence shown here is derived from an EMBL/GenBank/DDBJ whole genome shotgun (WGS) entry which is preliminary data.</text>
</comment>
<reference evidence="2" key="1">
    <citation type="journal article" date="2023" name="Commun. Biol.">
        <title>Genome analysis of Parmales, the sister group of diatoms, reveals the evolutionary specialization of diatoms from phago-mixotrophs to photoautotrophs.</title>
        <authorList>
            <person name="Ban H."/>
            <person name="Sato S."/>
            <person name="Yoshikawa S."/>
            <person name="Yamada K."/>
            <person name="Nakamura Y."/>
            <person name="Ichinomiya M."/>
            <person name="Sato N."/>
            <person name="Blanc-Mathieu R."/>
            <person name="Endo H."/>
            <person name="Kuwata A."/>
            <person name="Ogata H."/>
        </authorList>
    </citation>
    <scope>NUCLEOTIDE SEQUENCE [LARGE SCALE GENOMIC DNA]</scope>
    <source>
        <strain evidence="2">NIES 3700</strain>
    </source>
</reference>
<keyword evidence="2" id="KW-1185">Reference proteome</keyword>
<sequence>MSEPERLRRTFMAVSDDSSVSRVVSEVNLWLTSEPERLRIAKEAMLEAANTPLKNPECEAADVAKSILVLSKRDVSDKGYSREKLLGLLRSRCGPLGNEEADKLVSS</sequence>
<name>A0A9W7BZH7_9STRA</name>
<evidence type="ECO:0000313" key="2">
    <source>
        <dbReference type="Proteomes" id="UP001165122"/>
    </source>
</evidence>
<dbReference type="EMBL" id="BRXW01000006">
    <property type="protein sequence ID" value="GMH99201.1"/>
    <property type="molecule type" value="Genomic_DNA"/>
</dbReference>
<gene>
    <name evidence="1" type="ORF">TrLO_g16017</name>
</gene>
<protein>
    <submittedName>
        <fullName evidence="1">Uncharacterized protein</fullName>
    </submittedName>
</protein>
<dbReference type="OrthoDB" id="202511at2759"/>